<dbReference type="SUPFAM" id="SSF53933">
    <property type="entry name" value="Microbial ribonucleases"/>
    <property type="match status" value="1"/>
</dbReference>
<evidence type="ECO:0000256" key="2">
    <source>
        <dbReference type="ARBA" id="ARBA00022801"/>
    </source>
</evidence>
<keyword evidence="4" id="KW-0732">Signal</keyword>
<dbReference type="Proteomes" id="UP001250858">
    <property type="component" value="Chromosome"/>
</dbReference>
<dbReference type="Gene3D" id="3.10.450.30">
    <property type="entry name" value="Microbial ribonucleases"/>
    <property type="match status" value="1"/>
</dbReference>
<keyword evidence="6" id="KW-1185">Reference proteome</keyword>
<dbReference type="RefSeq" id="WP_309549678.1">
    <property type="nucleotide sequence ID" value="NZ_CP133762.1"/>
</dbReference>
<dbReference type="InterPro" id="IPR016191">
    <property type="entry name" value="Ribonuclease/ribotoxin"/>
</dbReference>
<evidence type="ECO:0000313" key="6">
    <source>
        <dbReference type="Proteomes" id="UP001250858"/>
    </source>
</evidence>
<accession>A0ABY9S140</accession>
<feature type="chain" id="PRO_5046173593" evidence="4">
    <location>
        <begin position="33"/>
        <end position="168"/>
    </location>
</feature>
<dbReference type="InterPro" id="IPR000026">
    <property type="entry name" value="N1-like"/>
</dbReference>
<keyword evidence="1" id="KW-0540">Nuclease</keyword>
<proteinExistence type="predicted"/>
<dbReference type="EMBL" id="CP133762">
    <property type="protein sequence ID" value="WMX48005.1"/>
    <property type="molecule type" value="Genomic_DNA"/>
</dbReference>
<evidence type="ECO:0000256" key="4">
    <source>
        <dbReference type="SAM" id="SignalP"/>
    </source>
</evidence>
<evidence type="ECO:0000313" key="5">
    <source>
        <dbReference type="EMBL" id="WMX48005.1"/>
    </source>
</evidence>
<reference evidence="5 6" key="1">
    <citation type="submission" date="2023-09" db="EMBL/GenBank/DDBJ databases">
        <title>Complete genome of Streptomyces roseicoloratus T14.</title>
        <authorList>
            <person name="Bashizi T."/>
            <person name="Kim M.-J."/>
            <person name="Lee G."/>
            <person name="Tagele S.B."/>
            <person name="Shin J.-H."/>
        </authorList>
    </citation>
    <scope>NUCLEOTIDE SEQUENCE [LARGE SCALE GENOMIC DNA]</scope>
    <source>
        <strain evidence="5 6">T14</strain>
    </source>
</reference>
<evidence type="ECO:0000256" key="1">
    <source>
        <dbReference type="ARBA" id="ARBA00022722"/>
    </source>
</evidence>
<name>A0ABY9S140_9ACTN</name>
<keyword evidence="2" id="KW-0378">Hydrolase</keyword>
<dbReference type="PROSITE" id="PS51257">
    <property type="entry name" value="PROKAR_LIPOPROTEIN"/>
    <property type="match status" value="1"/>
</dbReference>
<evidence type="ECO:0000256" key="3">
    <source>
        <dbReference type="SAM" id="MobiDB-lite"/>
    </source>
</evidence>
<feature type="compositionally biased region" description="Low complexity" evidence="3">
    <location>
        <begin position="46"/>
        <end position="64"/>
    </location>
</feature>
<organism evidence="5 6">
    <name type="scientific">Streptomyces roseicoloratus</name>
    <dbReference type="NCBI Taxonomy" id="2508722"/>
    <lineage>
        <taxon>Bacteria</taxon>
        <taxon>Bacillati</taxon>
        <taxon>Actinomycetota</taxon>
        <taxon>Actinomycetes</taxon>
        <taxon>Kitasatosporales</taxon>
        <taxon>Streptomycetaceae</taxon>
        <taxon>Streptomyces</taxon>
    </lineage>
</organism>
<feature type="signal peptide" evidence="4">
    <location>
        <begin position="1"/>
        <end position="32"/>
    </location>
</feature>
<gene>
    <name evidence="5" type="ORF">RGF97_28755</name>
</gene>
<sequence>MILRSARLGLTLLAGLSLFLTGLTGCSGGATGAGDPAATTRTAAVASTATSGLPAASSRSSADPPGRRTPSSGLPTVREADLPPEARTTLALIRKGGPFPYAKDGTVFSNFERVLPRRERGYYREYTVRTPGGRDRGPRRIVTGRQGETYYTDDHYRSFREVVADEDR</sequence>
<dbReference type="Pfam" id="PF00545">
    <property type="entry name" value="Ribonuclease"/>
    <property type="match status" value="1"/>
</dbReference>
<protein>
    <submittedName>
        <fullName evidence="5">Ribonuclease domain-containing protein</fullName>
    </submittedName>
</protein>
<feature type="region of interest" description="Disordered" evidence="3">
    <location>
        <begin position="46"/>
        <end position="84"/>
    </location>
</feature>